<feature type="compositionally biased region" description="Polar residues" evidence="1">
    <location>
        <begin position="81"/>
        <end position="95"/>
    </location>
</feature>
<feature type="region of interest" description="Disordered" evidence="1">
    <location>
        <begin position="1"/>
        <end position="47"/>
    </location>
</feature>
<protein>
    <submittedName>
        <fullName evidence="2">Uncharacterized protein</fullName>
    </submittedName>
</protein>
<feature type="compositionally biased region" description="Polar residues" evidence="1">
    <location>
        <begin position="1"/>
        <end position="10"/>
    </location>
</feature>
<evidence type="ECO:0000313" key="2">
    <source>
        <dbReference type="EMBL" id="KAJ8965461.1"/>
    </source>
</evidence>
<dbReference type="AlphaFoldDB" id="A0AAV8ZMS8"/>
<name>A0AAV8ZMS8_9CUCU</name>
<feature type="compositionally biased region" description="Basic and acidic residues" evidence="1">
    <location>
        <begin position="11"/>
        <end position="20"/>
    </location>
</feature>
<accession>A0AAV8ZMS8</accession>
<dbReference type="EMBL" id="JANEYF010001222">
    <property type="protein sequence ID" value="KAJ8965461.1"/>
    <property type="molecule type" value="Genomic_DNA"/>
</dbReference>
<evidence type="ECO:0000313" key="3">
    <source>
        <dbReference type="Proteomes" id="UP001162156"/>
    </source>
</evidence>
<feature type="compositionally biased region" description="Polar residues" evidence="1">
    <location>
        <begin position="235"/>
        <end position="251"/>
    </location>
</feature>
<proteinExistence type="predicted"/>
<feature type="compositionally biased region" description="Basic and acidic residues" evidence="1">
    <location>
        <begin position="252"/>
        <end position="264"/>
    </location>
</feature>
<sequence length="293" mass="32219">MGDTSDNQQDVTDKPIKSKSSENALRSAKPSENIAVSEITPSSISEEKIEKIHDEAAFVESHQKVETFFEGKLEDAPSCVHNEQNPDTTKSADMQNPTVDTVIHKDEPVILKESELKGGKQQSIDQLSLKPSAVPPSLEKKTRVTSATSGVSHSERIIRNQSDIFSLKEETSMASAIFSVNGSPSRKVFRRKELVASNVFPFGQICKEEPPSDKLTSPREKIRDTKDSYNELKRPSSSVRNPLTGTGLSSNDEYKFKGAKRKDGNPLLGLGYSPEATPSAHRIPPGGFSHKLW</sequence>
<keyword evidence="3" id="KW-1185">Reference proteome</keyword>
<reference evidence="2" key="1">
    <citation type="journal article" date="2023" name="Insect Mol. Biol.">
        <title>Genome sequencing provides insights into the evolution of gene families encoding plant cell wall-degrading enzymes in longhorned beetles.</title>
        <authorList>
            <person name="Shin N.R."/>
            <person name="Okamura Y."/>
            <person name="Kirsch R."/>
            <person name="Pauchet Y."/>
        </authorList>
    </citation>
    <scope>NUCLEOTIDE SEQUENCE</scope>
    <source>
        <strain evidence="2">RBIC_L_NR</strain>
    </source>
</reference>
<feature type="region of interest" description="Disordered" evidence="1">
    <location>
        <begin position="207"/>
        <end position="293"/>
    </location>
</feature>
<evidence type="ECO:0000256" key="1">
    <source>
        <dbReference type="SAM" id="MobiDB-lite"/>
    </source>
</evidence>
<organism evidence="2 3">
    <name type="scientific">Rhamnusium bicolor</name>
    <dbReference type="NCBI Taxonomy" id="1586634"/>
    <lineage>
        <taxon>Eukaryota</taxon>
        <taxon>Metazoa</taxon>
        <taxon>Ecdysozoa</taxon>
        <taxon>Arthropoda</taxon>
        <taxon>Hexapoda</taxon>
        <taxon>Insecta</taxon>
        <taxon>Pterygota</taxon>
        <taxon>Neoptera</taxon>
        <taxon>Endopterygota</taxon>
        <taxon>Coleoptera</taxon>
        <taxon>Polyphaga</taxon>
        <taxon>Cucujiformia</taxon>
        <taxon>Chrysomeloidea</taxon>
        <taxon>Cerambycidae</taxon>
        <taxon>Lepturinae</taxon>
        <taxon>Rhagiini</taxon>
        <taxon>Rhamnusium</taxon>
    </lineage>
</organism>
<gene>
    <name evidence="2" type="ORF">NQ314_004106</name>
</gene>
<dbReference type="Proteomes" id="UP001162156">
    <property type="component" value="Unassembled WGS sequence"/>
</dbReference>
<feature type="region of interest" description="Disordered" evidence="1">
    <location>
        <begin position="76"/>
        <end position="95"/>
    </location>
</feature>
<feature type="compositionally biased region" description="Basic and acidic residues" evidence="1">
    <location>
        <begin position="207"/>
        <end position="234"/>
    </location>
</feature>
<comment type="caution">
    <text evidence="2">The sequence shown here is derived from an EMBL/GenBank/DDBJ whole genome shotgun (WGS) entry which is preliminary data.</text>
</comment>